<dbReference type="Pfam" id="PF02515">
    <property type="entry name" value="CoA_transf_3"/>
    <property type="match status" value="1"/>
</dbReference>
<comment type="caution">
    <text evidence="3">The sequence shown here is derived from an EMBL/GenBank/DDBJ whole genome shotgun (WGS) entry which is preliminary data.</text>
</comment>
<accession>A0ABR3AI71</accession>
<organism evidence="3 4">
    <name type="scientific">Phycomyces blakesleeanus</name>
    <dbReference type="NCBI Taxonomy" id="4837"/>
    <lineage>
        <taxon>Eukaryota</taxon>
        <taxon>Fungi</taxon>
        <taxon>Fungi incertae sedis</taxon>
        <taxon>Mucoromycota</taxon>
        <taxon>Mucoromycotina</taxon>
        <taxon>Mucoromycetes</taxon>
        <taxon>Mucorales</taxon>
        <taxon>Phycomycetaceae</taxon>
        <taxon>Phycomyces</taxon>
    </lineage>
</organism>
<dbReference type="SUPFAM" id="SSF89796">
    <property type="entry name" value="CoA-transferase family III (CaiB/BaiF)"/>
    <property type="match status" value="1"/>
</dbReference>
<gene>
    <name evidence="3" type="ORF">J3Q64DRAFT_1779840</name>
</gene>
<dbReference type="EMBL" id="JBCLYO010000049">
    <property type="protein sequence ID" value="KAL0073948.1"/>
    <property type="molecule type" value="Genomic_DNA"/>
</dbReference>
<name>A0ABR3AI71_PHYBL</name>
<dbReference type="InterPro" id="IPR023606">
    <property type="entry name" value="CoA-Trfase_III_dom_1_sf"/>
</dbReference>
<dbReference type="Gene3D" id="3.40.50.10540">
    <property type="entry name" value="Crotonobetainyl-coa:carnitine coa-transferase, domain 1"/>
    <property type="match status" value="2"/>
</dbReference>
<dbReference type="PANTHER" id="PTHR48207">
    <property type="entry name" value="SUCCINATE--HYDROXYMETHYLGLUTARATE COA-TRANSFERASE"/>
    <property type="match status" value="1"/>
</dbReference>
<keyword evidence="2" id="KW-0808">Transferase</keyword>
<dbReference type="PANTHER" id="PTHR48207:SF3">
    <property type="entry name" value="SUCCINATE--HYDROXYMETHYLGLUTARATE COA-TRANSFERASE"/>
    <property type="match status" value="1"/>
</dbReference>
<protein>
    <submittedName>
        <fullName evidence="3">CoA-transferase family III domain-containing protein</fullName>
    </submittedName>
</protein>
<evidence type="ECO:0000313" key="3">
    <source>
        <dbReference type="EMBL" id="KAL0073948.1"/>
    </source>
</evidence>
<dbReference type="InterPro" id="IPR003673">
    <property type="entry name" value="CoA-Trfase_fam_III"/>
</dbReference>
<comment type="similarity">
    <text evidence="1">Belongs to the CoA-transferase III family.</text>
</comment>
<sequence>MRFLSIARKTSTLHTFVPARRGFSVSSIVTREFHPTPTDEQGPLVGIRVLDLTRVLAGPYCTMMLGDLGAEIIKIEHPKGDDTRAWGPPYAQSVHDLGDGVEGESAYFLCANRNKKSVTVNMKSEDGQRMLHDLVKKCDVLVENYLPGKLAEMGMGYEQLKEINPKLIYASITGYGQTGPYAKRPGYDVIIEAEAGLMHITGEQDGEPVKVGVAITDLTTGLYTHSAILAALIKRGVSGKGQWIDCSLIESQVASLVNIASNYLIGGREAKRMGTSHPSIVPYQVLPTKDSFVMIGAGNDGQFGKLCRRMGLDSLAEDANYRSNSDRVKNRSKLIGLLTQRLTEEPTEFWLDKLTGAGFPFAPINNIQQTFDHPQLVARGLVQEVEHERVGKIKLVGPPVKYSGFKTDIRLPPPVLGAHTQEVLEQVLGYSTEEIQRLRRTKAVGS</sequence>
<keyword evidence="4" id="KW-1185">Reference proteome</keyword>
<reference evidence="3 4" key="1">
    <citation type="submission" date="2024-04" db="EMBL/GenBank/DDBJ databases">
        <title>Symmetric and asymmetric DNA N6-adenine methylation regulates different biological responses in Mucorales.</title>
        <authorList>
            <consortium name="Lawrence Berkeley National Laboratory"/>
            <person name="Lax C."/>
            <person name="Mondo S.J."/>
            <person name="Osorio-Concepcion M."/>
            <person name="Muszewska A."/>
            <person name="Corrochano-Luque M."/>
            <person name="Gutierrez G."/>
            <person name="Riley R."/>
            <person name="Lipzen A."/>
            <person name="Guo J."/>
            <person name="Hundley H."/>
            <person name="Amirebrahimi M."/>
            <person name="Ng V."/>
            <person name="Lorenzo-Gutierrez D."/>
            <person name="Binder U."/>
            <person name="Yang J."/>
            <person name="Song Y."/>
            <person name="Canovas D."/>
            <person name="Navarro E."/>
            <person name="Freitag M."/>
            <person name="Gabaldon T."/>
            <person name="Grigoriev I.V."/>
            <person name="Corrochano L.M."/>
            <person name="Nicolas F.E."/>
            <person name="Garre V."/>
        </authorList>
    </citation>
    <scope>NUCLEOTIDE SEQUENCE [LARGE SCALE GENOMIC DNA]</scope>
    <source>
        <strain evidence="3 4">L51</strain>
    </source>
</reference>
<dbReference type="InterPro" id="IPR050483">
    <property type="entry name" value="CoA-transferase_III_domain"/>
</dbReference>
<evidence type="ECO:0000256" key="2">
    <source>
        <dbReference type="ARBA" id="ARBA00022679"/>
    </source>
</evidence>
<evidence type="ECO:0000256" key="1">
    <source>
        <dbReference type="ARBA" id="ARBA00008383"/>
    </source>
</evidence>
<evidence type="ECO:0000313" key="4">
    <source>
        <dbReference type="Proteomes" id="UP001448207"/>
    </source>
</evidence>
<proteinExistence type="inferred from homology"/>
<dbReference type="Proteomes" id="UP001448207">
    <property type="component" value="Unassembled WGS sequence"/>
</dbReference>